<organism evidence="1 2">
    <name type="scientific">Streptomyces finlayi</name>
    <dbReference type="NCBI Taxonomy" id="67296"/>
    <lineage>
        <taxon>Bacteria</taxon>
        <taxon>Bacillati</taxon>
        <taxon>Actinomycetota</taxon>
        <taxon>Actinomycetes</taxon>
        <taxon>Kitasatosporales</taxon>
        <taxon>Streptomycetaceae</taxon>
        <taxon>Streptomyces</taxon>
    </lineage>
</organism>
<dbReference type="EMBL" id="BMVC01000004">
    <property type="protein sequence ID" value="GHC90336.1"/>
    <property type="molecule type" value="Genomic_DNA"/>
</dbReference>
<comment type="caution">
    <text evidence="1">The sequence shown here is derived from an EMBL/GenBank/DDBJ whole genome shotgun (WGS) entry which is preliminary data.</text>
</comment>
<accession>A0A918WWD1</accession>
<protein>
    <submittedName>
        <fullName evidence="1">Uncharacterized protein</fullName>
    </submittedName>
</protein>
<dbReference type="Proteomes" id="UP000638353">
    <property type="component" value="Unassembled WGS sequence"/>
</dbReference>
<evidence type="ECO:0000313" key="2">
    <source>
        <dbReference type="Proteomes" id="UP000638353"/>
    </source>
</evidence>
<dbReference type="AlphaFoldDB" id="A0A918WWD1"/>
<evidence type="ECO:0000313" key="1">
    <source>
        <dbReference type="EMBL" id="GHC90336.1"/>
    </source>
</evidence>
<reference evidence="1" key="1">
    <citation type="journal article" date="2014" name="Int. J. Syst. Evol. Microbiol.">
        <title>Complete genome sequence of Corynebacterium casei LMG S-19264T (=DSM 44701T), isolated from a smear-ripened cheese.</title>
        <authorList>
            <consortium name="US DOE Joint Genome Institute (JGI-PGF)"/>
            <person name="Walter F."/>
            <person name="Albersmeier A."/>
            <person name="Kalinowski J."/>
            <person name="Ruckert C."/>
        </authorList>
    </citation>
    <scope>NUCLEOTIDE SEQUENCE</scope>
    <source>
        <strain evidence="1">JCM 4637</strain>
    </source>
</reference>
<sequence>MLSRVIGVLTQSGEWFRDIHRDPLGHDAHGHDPADGRVVGQLVAELLEGALPEGLSEEEERELRRSTARLVSVFAFAFHQLAEVHDSGRTDTSSADLLRQLALKAGSGPTR</sequence>
<gene>
    <name evidence="1" type="ORF">GCM10010334_24250</name>
</gene>
<reference evidence="1" key="2">
    <citation type="submission" date="2020-09" db="EMBL/GenBank/DDBJ databases">
        <authorList>
            <person name="Sun Q."/>
            <person name="Ohkuma M."/>
        </authorList>
    </citation>
    <scope>NUCLEOTIDE SEQUENCE</scope>
    <source>
        <strain evidence="1">JCM 4637</strain>
    </source>
</reference>
<proteinExistence type="predicted"/>
<name>A0A918WWD1_9ACTN</name>